<dbReference type="Proteomes" id="UP001209803">
    <property type="component" value="Chromosome"/>
</dbReference>
<dbReference type="RefSeq" id="WP_152501674.1">
    <property type="nucleotide sequence ID" value="NZ_CP120863.1"/>
</dbReference>
<dbReference type="Pfam" id="PF07690">
    <property type="entry name" value="MFS_1"/>
    <property type="match status" value="1"/>
</dbReference>
<dbReference type="InterPro" id="IPR011701">
    <property type="entry name" value="MFS"/>
</dbReference>
<dbReference type="InterPro" id="IPR036259">
    <property type="entry name" value="MFS_trans_sf"/>
</dbReference>
<gene>
    <name evidence="5" type="ORF">K1718_14915</name>
</gene>
<keyword evidence="2 4" id="KW-1133">Transmembrane helix</keyword>
<accession>A0ABY8EX27</accession>
<feature type="transmembrane region" description="Helical" evidence="4">
    <location>
        <begin position="259"/>
        <end position="280"/>
    </location>
</feature>
<dbReference type="SUPFAM" id="SSF103473">
    <property type="entry name" value="MFS general substrate transporter"/>
    <property type="match status" value="1"/>
</dbReference>
<feature type="transmembrane region" description="Helical" evidence="4">
    <location>
        <begin position="381"/>
        <end position="402"/>
    </location>
</feature>
<name>A0ABY8EX27_9HYPH</name>
<keyword evidence="6" id="KW-1185">Reference proteome</keyword>
<proteinExistence type="predicted"/>
<feature type="transmembrane region" description="Helical" evidence="4">
    <location>
        <begin position="352"/>
        <end position="375"/>
    </location>
</feature>
<evidence type="ECO:0000313" key="6">
    <source>
        <dbReference type="Proteomes" id="UP001209803"/>
    </source>
</evidence>
<evidence type="ECO:0000313" key="5">
    <source>
        <dbReference type="EMBL" id="WFE87460.1"/>
    </source>
</evidence>
<feature type="transmembrane region" description="Helical" evidence="4">
    <location>
        <begin position="96"/>
        <end position="113"/>
    </location>
</feature>
<dbReference type="Gene3D" id="1.20.1250.20">
    <property type="entry name" value="MFS general substrate transporter like domains"/>
    <property type="match status" value="1"/>
</dbReference>
<sequence>MSLLAGQTSLAQTAWTMASPSIVITFLAVSVGMPVFLVGALVSVRQLASSLTDIFLFERIAKVKNRKLALSLCDMILALCFGATIVSVLFGTQTQTSIVFVVCIFTMGVADEFQHLLMTDFLADNLQSKSRLLLQYTQMAIGGGFGVALAWIAHELTLELPPLSRHSIVVTIGIACFALSALAILAVEDSAPTNAARPSATRSPLRLVRNYYLNVLAMMKQSWFRQYVVITTVFSAVILAVPFFALIAAETHHTTSKGLTAMVTSYALGYIVAGPLWGTLNNVSHRLVMITCSLLVGFCGSILATLHMLNLQHDLRIHAIAIFVVTVAVRGIIAVLQVYFMEIAPKGQRVKGIAVARSFGRLTMICLSALLAAVAHLQETVWAIFFIAFVSFATATISYFFARKFEK</sequence>
<reference evidence="5 6" key="1">
    <citation type="submission" date="2023-03" db="EMBL/GenBank/DDBJ databases">
        <title>Roseibium porphyridii sp. nov. and Roseibium rhodosorbium sp. nov. isolated from marine algae, Porphyridium cruentum and Rhodosorus marinus, respectively.</title>
        <authorList>
            <person name="Lee M.W."/>
            <person name="Choi B.J."/>
            <person name="Lee J.K."/>
            <person name="Choi D.G."/>
            <person name="Baek J.H."/>
            <person name="Bayburt H."/>
            <person name="Kim J.M."/>
            <person name="Han D.M."/>
            <person name="Kim K.H."/>
            <person name="Jeon C.O."/>
        </authorList>
    </citation>
    <scope>NUCLEOTIDE SEQUENCE [LARGE SCALE GENOMIC DNA]</scope>
    <source>
        <strain evidence="5 6">KMA01</strain>
    </source>
</reference>
<evidence type="ECO:0000256" key="3">
    <source>
        <dbReference type="ARBA" id="ARBA00023136"/>
    </source>
</evidence>
<evidence type="ECO:0000256" key="4">
    <source>
        <dbReference type="SAM" id="Phobius"/>
    </source>
</evidence>
<feature type="transmembrane region" description="Helical" evidence="4">
    <location>
        <begin position="133"/>
        <end position="154"/>
    </location>
</feature>
<feature type="transmembrane region" description="Helical" evidence="4">
    <location>
        <begin position="22"/>
        <end position="47"/>
    </location>
</feature>
<dbReference type="EMBL" id="CP120863">
    <property type="protein sequence ID" value="WFE87460.1"/>
    <property type="molecule type" value="Genomic_DNA"/>
</dbReference>
<evidence type="ECO:0000256" key="1">
    <source>
        <dbReference type="ARBA" id="ARBA00022692"/>
    </source>
</evidence>
<feature type="transmembrane region" description="Helical" evidence="4">
    <location>
        <begin position="287"/>
        <end position="309"/>
    </location>
</feature>
<feature type="transmembrane region" description="Helical" evidence="4">
    <location>
        <begin position="68"/>
        <end position="90"/>
    </location>
</feature>
<keyword evidence="3 4" id="KW-0472">Membrane</keyword>
<feature type="transmembrane region" description="Helical" evidence="4">
    <location>
        <begin position="166"/>
        <end position="187"/>
    </location>
</feature>
<organism evidence="5 6">
    <name type="scientific">Roseibium porphyridii</name>
    <dbReference type="NCBI Taxonomy" id="2866279"/>
    <lineage>
        <taxon>Bacteria</taxon>
        <taxon>Pseudomonadati</taxon>
        <taxon>Pseudomonadota</taxon>
        <taxon>Alphaproteobacteria</taxon>
        <taxon>Hyphomicrobiales</taxon>
        <taxon>Stappiaceae</taxon>
        <taxon>Roseibium</taxon>
    </lineage>
</organism>
<feature type="transmembrane region" description="Helical" evidence="4">
    <location>
        <begin position="315"/>
        <end position="340"/>
    </location>
</feature>
<evidence type="ECO:0000256" key="2">
    <source>
        <dbReference type="ARBA" id="ARBA00022989"/>
    </source>
</evidence>
<keyword evidence="1 4" id="KW-0812">Transmembrane</keyword>
<feature type="transmembrane region" description="Helical" evidence="4">
    <location>
        <begin position="227"/>
        <end position="247"/>
    </location>
</feature>
<protein>
    <submittedName>
        <fullName evidence="5">MFS transporter</fullName>
    </submittedName>
</protein>